<dbReference type="InterPro" id="IPR015943">
    <property type="entry name" value="WD40/YVTN_repeat-like_dom_sf"/>
</dbReference>
<dbReference type="GO" id="GO:0000466">
    <property type="term" value="P:maturation of 5.8S rRNA from tricistronic rRNA transcript (SSU-rRNA, 5.8S rRNA, LSU-rRNA)"/>
    <property type="evidence" value="ECO:0007669"/>
    <property type="project" value="UniProtKB-UniRule"/>
</dbReference>
<keyword evidence="3 7" id="KW-0853">WD repeat</keyword>
<comment type="caution">
    <text evidence="10">The sequence shown here is derived from an EMBL/GenBank/DDBJ whole genome shotgun (WGS) entry which is preliminary data.</text>
</comment>
<dbReference type="PROSITE" id="PS50082">
    <property type="entry name" value="WD_REPEATS_2"/>
    <property type="match status" value="3"/>
</dbReference>
<dbReference type="InterPro" id="IPR028599">
    <property type="entry name" value="WDR12/Ytm1"/>
</dbReference>
<dbReference type="GO" id="GO:0043021">
    <property type="term" value="F:ribonucleoprotein complex binding"/>
    <property type="evidence" value="ECO:0007669"/>
    <property type="project" value="UniProtKB-UniRule"/>
</dbReference>
<keyword evidence="11" id="KW-1185">Reference proteome</keyword>
<organism evidence="10 11">
    <name type="scientific">Coprinellus micaceus</name>
    <name type="common">Glistening ink-cap mushroom</name>
    <name type="synonym">Coprinus micaceus</name>
    <dbReference type="NCBI Taxonomy" id="71717"/>
    <lineage>
        <taxon>Eukaryota</taxon>
        <taxon>Fungi</taxon>
        <taxon>Dikarya</taxon>
        <taxon>Basidiomycota</taxon>
        <taxon>Agaricomycotina</taxon>
        <taxon>Agaricomycetes</taxon>
        <taxon>Agaricomycetidae</taxon>
        <taxon>Agaricales</taxon>
        <taxon>Agaricineae</taxon>
        <taxon>Psathyrellaceae</taxon>
        <taxon>Coprinellus</taxon>
    </lineage>
</organism>
<keyword evidence="5 6" id="KW-0539">Nucleus</keyword>
<evidence type="ECO:0000256" key="2">
    <source>
        <dbReference type="ARBA" id="ARBA00022552"/>
    </source>
</evidence>
<dbReference type="InterPro" id="IPR036322">
    <property type="entry name" value="WD40_repeat_dom_sf"/>
</dbReference>
<feature type="domain" description="NLE" evidence="9">
    <location>
        <begin position="11"/>
        <end position="69"/>
    </location>
</feature>
<dbReference type="PANTHER" id="PTHR19855">
    <property type="entry name" value="WD40 REPEAT PROTEIN 12, 37"/>
    <property type="match status" value="1"/>
</dbReference>
<dbReference type="AlphaFoldDB" id="A0A4Y7T3H2"/>
<dbReference type="Pfam" id="PF00400">
    <property type="entry name" value="WD40"/>
    <property type="match status" value="3"/>
</dbReference>
<evidence type="ECO:0000256" key="3">
    <source>
        <dbReference type="ARBA" id="ARBA00022574"/>
    </source>
</evidence>
<dbReference type="InterPro" id="IPR001680">
    <property type="entry name" value="WD40_rpt"/>
</dbReference>
<dbReference type="HAMAP" id="MF_03029">
    <property type="entry name" value="WDR12"/>
    <property type="match status" value="1"/>
</dbReference>
<evidence type="ECO:0000313" key="10">
    <source>
        <dbReference type="EMBL" id="TEB28716.1"/>
    </source>
</evidence>
<accession>A0A4Y7T3H2</accession>
<dbReference type="GO" id="GO:0030687">
    <property type="term" value="C:preribosome, large subunit precursor"/>
    <property type="evidence" value="ECO:0007669"/>
    <property type="project" value="UniProtKB-UniRule"/>
</dbReference>
<evidence type="ECO:0000256" key="1">
    <source>
        <dbReference type="ARBA" id="ARBA00022517"/>
    </source>
</evidence>
<keyword evidence="4" id="KW-0677">Repeat</keyword>
<keyword evidence="1 6" id="KW-0690">Ribosome biogenesis</keyword>
<sequence length="453" mass="48819">MEGQTTTNQPVTFTTQTQYPLPSQKFMIPTNWKRYHLSQLVNKALGLEKSVPFDFLVRGEILRSTLAEWCAENGVGEEETLDIEYIESVLPPQKMSEFPHESWVSSVSCELPSHILTAAYDGYLRAFDLSKNVVLSAPIHNAPITSFSILPSETTADMDGNSTYTVVTSSQDLTSNISQVTIPTVGSPSSSKVLASLHLHTAPVSSISADAKGKQLLTSSWDGLIGLWDTTIPSSDEVPEPETTGGERRKRRKVQKDESKPKRKAPVNVLKSHVGRVSKVTWTSSSTALSSGFDATVRTWDVENGVCTRTISASEKPFLDVAVTPNGQSALGVSTDRTMTMYDLRATEFSAATATFLHPSTPSCVAVSGGNTSVNQVVTGSYDGVVRVWDLRSTKAAVALFKAWEGKGQKVLSVDWRRDVVAVGGEGGLDVWKVQAGAGGSETGVEARNKVSA</sequence>
<evidence type="ECO:0000256" key="4">
    <source>
        <dbReference type="ARBA" id="ARBA00022737"/>
    </source>
</evidence>
<dbReference type="GO" id="GO:0000463">
    <property type="term" value="P:maturation of LSU-rRNA from tricistronic rRNA transcript (SSU-rRNA, 5.8S rRNA, LSU-rRNA)"/>
    <property type="evidence" value="ECO:0007669"/>
    <property type="project" value="UniProtKB-UniRule"/>
</dbReference>
<dbReference type="Gene3D" id="2.130.10.10">
    <property type="entry name" value="YVTN repeat-like/Quinoprotein amine dehydrogenase"/>
    <property type="match status" value="1"/>
</dbReference>
<feature type="repeat" description="WD" evidence="7">
    <location>
        <begin position="377"/>
        <end position="399"/>
    </location>
</feature>
<feature type="repeat" description="WD" evidence="7">
    <location>
        <begin position="270"/>
        <end position="310"/>
    </location>
</feature>
<feature type="repeat" description="WD" evidence="7">
    <location>
        <begin position="197"/>
        <end position="229"/>
    </location>
</feature>
<evidence type="ECO:0000259" key="9">
    <source>
        <dbReference type="Pfam" id="PF08154"/>
    </source>
</evidence>
<comment type="subunit">
    <text evidence="6">Component of the NOP7 complex, composed of ERB1, NOP7 and YTM1. Within the NOP7 complex ERB1 appears to interact directly with NOP7 and YTM1. The NOP7 complex also associates with the 66S pre-ribosome.</text>
</comment>
<evidence type="ECO:0000256" key="6">
    <source>
        <dbReference type="HAMAP-Rule" id="MF_03029"/>
    </source>
</evidence>
<dbReference type="EMBL" id="QPFP01000031">
    <property type="protein sequence ID" value="TEB28716.1"/>
    <property type="molecule type" value="Genomic_DNA"/>
</dbReference>
<dbReference type="GO" id="GO:0005730">
    <property type="term" value="C:nucleolus"/>
    <property type="evidence" value="ECO:0007669"/>
    <property type="project" value="UniProtKB-SubCell"/>
</dbReference>
<dbReference type="PROSITE" id="PS00678">
    <property type="entry name" value="WD_REPEATS_1"/>
    <property type="match status" value="2"/>
</dbReference>
<dbReference type="InterPro" id="IPR019775">
    <property type="entry name" value="WD40_repeat_CS"/>
</dbReference>
<feature type="region of interest" description="Disordered" evidence="8">
    <location>
        <begin position="232"/>
        <end position="268"/>
    </location>
</feature>
<evidence type="ECO:0000256" key="8">
    <source>
        <dbReference type="SAM" id="MobiDB-lite"/>
    </source>
</evidence>
<dbReference type="OrthoDB" id="10251381at2759"/>
<protein>
    <recommendedName>
        <fullName evidence="6">Ribosome biogenesis protein YTM1</fullName>
    </recommendedName>
</protein>
<evidence type="ECO:0000256" key="7">
    <source>
        <dbReference type="PROSITE-ProRule" id="PRU00221"/>
    </source>
</evidence>
<evidence type="ECO:0000256" key="5">
    <source>
        <dbReference type="ARBA" id="ARBA00023242"/>
    </source>
</evidence>
<reference evidence="10 11" key="1">
    <citation type="journal article" date="2019" name="Nat. Ecol. Evol.">
        <title>Megaphylogeny resolves global patterns of mushroom evolution.</title>
        <authorList>
            <person name="Varga T."/>
            <person name="Krizsan K."/>
            <person name="Foldi C."/>
            <person name="Dima B."/>
            <person name="Sanchez-Garcia M."/>
            <person name="Sanchez-Ramirez S."/>
            <person name="Szollosi G.J."/>
            <person name="Szarkandi J.G."/>
            <person name="Papp V."/>
            <person name="Albert L."/>
            <person name="Andreopoulos W."/>
            <person name="Angelini C."/>
            <person name="Antonin V."/>
            <person name="Barry K.W."/>
            <person name="Bougher N.L."/>
            <person name="Buchanan P."/>
            <person name="Buyck B."/>
            <person name="Bense V."/>
            <person name="Catcheside P."/>
            <person name="Chovatia M."/>
            <person name="Cooper J."/>
            <person name="Damon W."/>
            <person name="Desjardin D."/>
            <person name="Finy P."/>
            <person name="Geml J."/>
            <person name="Haridas S."/>
            <person name="Hughes K."/>
            <person name="Justo A."/>
            <person name="Karasinski D."/>
            <person name="Kautmanova I."/>
            <person name="Kiss B."/>
            <person name="Kocsube S."/>
            <person name="Kotiranta H."/>
            <person name="LaButti K.M."/>
            <person name="Lechner B.E."/>
            <person name="Liimatainen K."/>
            <person name="Lipzen A."/>
            <person name="Lukacs Z."/>
            <person name="Mihaltcheva S."/>
            <person name="Morgado L.N."/>
            <person name="Niskanen T."/>
            <person name="Noordeloos M.E."/>
            <person name="Ohm R.A."/>
            <person name="Ortiz-Santana B."/>
            <person name="Ovrebo C."/>
            <person name="Racz N."/>
            <person name="Riley R."/>
            <person name="Savchenko A."/>
            <person name="Shiryaev A."/>
            <person name="Soop K."/>
            <person name="Spirin V."/>
            <person name="Szebenyi C."/>
            <person name="Tomsovsky M."/>
            <person name="Tulloss R.E."/>
            <person name="Uehling J."/>
            <person name="Grigoriev I.V."/>
            <person name="Vagvolgyi C."/>
            <person name="Papp T."/>
            <person name="Martin F.M."/>
            <person name="Miettinen O."/>
            <person name="Hibbett D.S."/>
            <person name="Nagy L.G."/>
        </authorList>
    </citation>
    <scope>NUCLEOTIDE SEQUENCE [LARGE SCALE GENOMIC DNA]</scope>
    <source>
        <strain evidence="10 11">FP101781</strain>
    </source>
</reference>
<comment type="similarity">
    <text evidence="6">Belongs to the WD repeat WDR12/YTM1 family.</text>
</comment>
<comment type="function">
    <text evidence="6">Component of the NOP7 complex, which is required for maturation of the 25S and 5.8S ribosomal RNAs and formation of the 60S ribosome.</text>
</comment>
<comment type="subcellular location">
    <subcellularLocation>
        <location evidence="6">Nucleus</location>
        <location evidence="6">Nucleolus</location>
    </subcellularLocation>
    <subcellularLocation>
        <location evidence="6">Nucleus</location>
        <location evidence="6">Nucleoplasm</location>
    </subcellularLocation>
</comment>
<gene>
    <name evidence="6" type="primary">YTM1</name>
    <name evidence="10" type="ORF">FA13DRAFT_1735540</name>
</gene>
<dbReference type="InterPro" id="IPR012972">
    <property type="entry name" value="NLE"/>
</dbReference>
<name>A0A4Y7T3H2_COPMI</name>
<dbReference type="SUPFAM" id="SSF50978">
    <property type="entry name" value="WD40 repeat-like"/>
    <property type="match status" value="1"/>
</dbReference>
<dbReference type="PANTHER" id="PTHR19855:SF11">
    <property type="entry name" value="RIBOSOME BIOGENESIS PROTEIN WDR12"/>
    <property type="match status" value="1"/>
</dbReference>
<dbReference type="GO" id="GO:0005654">
    <property type="term" value="C:nucleoplasm"/>
    <property type="evidence" value="ECO:0007669"/>
    <property type="project" value="UniProtKB-SubCell"/>
</dbReference>
<dbReference type="PROSITE" id="PS50294">
    <property type="entry name" value="WD_REPEATS_REGION"/>
    <property type="match status" value="2"/>
</dbReference>
<dbReference type="Proteomes" id="UP000298030">
    <property type="component" value="Unassembled WGS sequence"/>
</dbReference>
<proteinExistence type="inferred from homology"/>
<evidence type="ECO:0000313" key="11">
    <source>
        <dbReference type="Proteomes" id="UP000298030"/>
    </source>
</evidence>
<dbReference type="SMART" id="SM00320">
    <property type="entry name" value="WD40"/>
    <property type="match status" value="7"/>
</dbReference>
<dbReference type="STRING" id="71717.A0A4Y7T3H2"/>
<keyword evidence="2 6" id="KW-0698">rRNA processing</keyword>
<dbReference type="InterPro" id="IPR020472">
    <property type="entry name" value="WD40_PAC1"/>
</dbReference>
<dbReference type="PRINTS" id="PR00320">
    <property type="entry name" value="GPROTEINBRPT"/>
</dbReference>
<dbReference type="Pfam" id="PF08154">
    <property type="entry name" value="NLE"/>
    <property type="match status" value="1"/>
</dbReference>